<protein>
    <recommendedName>
        <fullName evidence="2">histidine kinase</fullName>
        <ecNumber evidence="2">2.7.13.3</ecNumber>
    </recommendedName>
</protein>
<dbReference type="Pfam" id="PF02518">
    <property type="entry name" value="HATPase_c"/>
    <property type="match status" value="1"/>
</dbReference>
<dbReference type="PANTHER" id="PTHR43047:SF2">
    <property type="entry name" value="HISTIDINE KINASE M7"/>
    <property type="match status" value="1"/>
</dbReference>
<reference evidence="10 11" key="1">
    <citation type="submission" date="2015-10" db="EMBL/GenBank/DDBJ databases">
        <title>Full genome of DAOMC 229536 Phialocephala scopiformis, a fungal endophyte of spruce producing the potent anti-insectan compound rugulosin.</title>
        <authorList>
            <consortium name="DOE Joint Genome Institute"/>
            <person name="Walker A.K."/>
            <person name="Frasz S.L."/>
            <person name="Seifert K.A."/>
            <person name="Miller J.D."/>
            <person name="Mondo S.J."/>
            <person name="Labutti K."/>
            <person name="Lipzen A."/>
            <person name="Dockter R."/>
            <person name="Kennedy M."/>
            <person name="Grigoriev I.V."/>
            <person name="Spatafora J.W."/>
        </authorList>
    </citation>
    <scope>NUCLEOTIDE SEQUENCE [LARGE SCALE GENOMIC DNA]</scope>
    <source>
        <strain evidence="10 11">CBS 120377</strain>
    </source>
</reference>
<evidence type="ECO:0000256" key="1">
    <source>
        <dbReference type="ARBA" id="ARBA00000085"/>
    </source>
</evidence>
<feature type="compositionally biased region" description="Low complexity" evidence="7">
    <location>
        <begin position="730"/>
        <end position="741"/>
    </location>
</feature>
<dbReference type="GO" id="GO:0009927">
    <property type="term" value="F:histidine phosphotransfer kinase activity"/>
    <property type="evidence" value="ECO:0007669"/>
    <property type="project" value="TreeGrafter"/>
</dbReference>
<dbReference type="Gene3D" id="3.30.565.10">
    <property type="entry name" value="Histidine kinase-like ATPase, C-terminal domain"/>
    <property type="match status" value="1"/>
</dbReference>
<dbReference type="SMART" id="SM00448">
    <property type="entry name" value="REC"/>
    <property type="match status" value="1"/>
</dbReference>
<keyword evidence="3 6" id="KW-0597">Phosphoprotein</keyword>
<dbReference type="InterPro" id="IPR003661">
    <property type="entry name" value="HisK_dim/P_dom"/>
</dbReference>
<gene>
    <name evidence="10" type="ORF">LY89DRAFT_664596</name>
</gene>
<dbReference type="GeneID" id="28822510"/>
<dbReference type="CDD" id="cd00082">
    <property type="entry name" value="HisKA"/>
    <property type="match status" value="1"/>
</dbReference>
<evidence type="ECO:0000256" key="6">
    <source>
        <dbReference type="PROSITE-ProRule" id="PRU00169"/>
    </source>
</evidence>
<dbReference type="EMBL" id="KQ947406">
    <property type="protein sequence ID" value="KUJ22810.1"/>
    <property type="molecule type" value="Genomic_DNA"/>
</dbReference>
<dbReference type="SUPFAM" id="SSF52172">
    <property type="entry name" value="CheY-like"/>
    <property type="match status" value="1"/>
</dbReference>
<keyword evidence="11" id="KW-1185">Reference proteome</keyword>
<dbReference type="InterPro" id="IPR004358">
    <property type="entry name" value="Sig_transdc_His_kin-like_C"/>
</dbReference>
<dbReference type="SUPFAM" id="SSF55874">
    <property type="entry name" value="ATPase domain of HSP90 chaperone/DNA topoisomerase II/histidine kinase"/>
    <property type="match status" value="1"/>
</dbReference>
<dbReference type="GO" id="GO:0005886">
    <property type="term" value="C:plasma membrane"/>
    <property type="evidence" value="ECO:0007669"/>
    <property type="project" value="TreeGrafter"/>
</dbReference>
<evidence type="ECO:0000313" key="11">
    <source>
        <dbReference type="Proteomes" id="UP000070700"/>
    </source>
</evidence>
<evidence type="ECO:0000256" key="2">
    <source>
        <dbReference type="ARBA" id="ARBA00012438"/>
    </source>
</evidence>
<evidence type="ECO:0000313" key="10">
    <source>
        <dbReference type="EMBL" id="KUJ22810.1"/>
    </source>
</evidence>
<dbReference type="OrthoDB" id="60033at2759"/>
<dbReference type="AlphaFoldDB" id="A0A194XR95"/>
<keyword evidence="4" id="KW-0808">Transferase</keyword>
<dbReference type="InParanoid" id="A0A194XR95"/>
<dbReference type="PROSITE" id="PS50110">
    <property type="entry name" value="RESPONSE_REGULATORY"/>
    <property type="match status" value="1"/>
</dbReference>
<feature type="compositionally biased region" description="Polar residues" evidence="7">
    <location>
        <begin position="417"/>
        <end position="427"/>
    </location>
</feature>
<dbReference type="GO" id="GO:0000155">
    <property type="term" value="F:phosphorelay sensor kinase activity"/>
    <property type="evidence" value="ECO:0007669"/>
    <property type="project" value="InterPro"/>
</dbReference>
<organism evidence="10 11">
    <name type="scientific">Mollisia scopiformis</name>
    <name type="common">Conifer needle endophyte fungus</name>
    <name type="synonym">Phialocephala scopiformis</name>
    <dbReference type="NCBI Taxonomy" id="149040"/>
    <lineage>
        <taxon>Eukaryota</taxon>
        <taxon>Fungi</taxon>
        <taxon>Dikarya</taxon>
        <taxon>Ascomycota</taxon>
        <taxon>Pezizomycotina</taxon>
        <taxon>Leotiomycetes</taxon>
        <taxon>Helotiales</taxon>
        <taxon>Mollisiaceae</taxon>
        <taxon>Mollisia</taxon>
    </lineage>
</organism>
<sequence length="899" mass="99937">MTAFMECVMQEILQHPDAFEPRPCGPRTFKPLRQRARGRFSGDIKSPSPSRAVGVEEMDTKPEEGTPEPDDIIDRSTLCLPDFTGNSILHGGDNGFKNVLRQYFPSSESNAAERLVELKARLREASTHDFWGILMEEMCDITGSQCGFVAKRMLVDDQDSAVEMPELGEPGSCLMGVAFYINNGADVKELYRDYRYHAYGTPCAHMRHDKIFIVPERMTEFVPNNPNAMPWKHSEAFIGLPLFHEGKCFAHFGMIWSSEGATKRKLGWTFIEMFLHSLEDMILQRILEGRGFAKESAAPDSAPAKVIPLSAITASQSLKPYARSLSHELRTPMQGVVGMLDIMYSTVLDAIANQPSDHVRAVFKDLKNHIEVVQDSSRRAVEAADNVVHAYDMNMQMPETPLTPNDLDILKGLVTPSLESDLQSPPTSRKRERTEELDFFPGPPMKRMFAMTESDILRTYYPEAMNSDGPTISITETVTSTMPPSDVSVTESEPRFSPLLSPAIVSPTLRRVITREFLRSLVNEALRNGHPTSEVHNETDLGEKIDVQTISSRGEIQHRTIHLEIESDVPEVIITEEQYLQFALQKLVDNAIKFTEHGSITITVKISRNAQVVEIWVVDTGCGISEASKSNLFKPHFQQDSSISRSRDGLGLSLFNAKAHVRKKLGGDVTLERSDTEGPSKGSEFLIRLPISSQEPGFTDTPLVGSTPPPGLNQSCRVSPWPDNNVPYISSLDSSTSTLPSRCKQPKQASRKRQSFNPQLAADYPLNILIAEDNAINRNVAVGSLNKLGYANANITVTFDGLEAVKTYESSLDKPPAERFNAILMDIWMPNMDGYEATRKIVDLARENGESTKVIAVTADVTGESVERAKASGMEGFLAKPYKVADIERLIVENFDRCC</sequence>
<proteinExistence type="predicted"/>
<dbReference type="InterPro" id="IPR005467">
    <property type="entry name" value="His_kinase_dom"/>
</dbReference>
<evidence type="ECO:0000256" key="4">
    <source>
        <dbReference type="ARBA" id="ARBA00022679"/>
    </source>
</evidence>
<dbReference type="InterPro" id="IPR036097">
    <property type="entry name" value="HisK_dim/P_sf"/>
</dbReference>
<dbReference type="PRINTS" id="PR00344">
    <property type="entry name" value="BCTRLSENSOR"/>
</dbReference>
<feature type="region of interest" description="Disordered" evidence="7">
    <location>
        <begin position="416"/>
        <end position="444"/>
    </location>
</feature>
<dbReference type="FunFam" id="1.10.287.130:FF:000100">
    <property type="entry name" value="Sensor histidine kinase/response regulator"/>
    <property type="match status" value="1"/>
</dbReference>
<feature type="domain" description="Histidine kinase" evidence="8">
    <location>
        <begin position="561"/>
        <end position="693"/>
    </location>
</feature>
<dbReference type="InterPro" id="IPR011006">
    <property type="entry name" value="CheY-like_superfamily"/>
</dbReference>
<dbReference type="InterPro" id="IPR036890">
    <property type="entry name" value="HATPase_C_sf"/>
</dbReference>
<dbReference type="Proteomes" id="UP000070700">
    <property type="component" value="Unassembled WGS sequence"/>
</dbReference>
<dbReference type="PANTHER" id="PTHR43047">
    <property type="entry name" value="TWO-COMPONENT HISTIDINE PROTEIN KINASE"/>
    <property type="match status" value="1"/>
</dbReference>
<feature type="region of interest" description="Disordered" evidence="7">
    <location>
        <begin position="730"/>
        <end position="756"/>
    </location>
</feature>
<evidence type="ECO:0000259" key="8">
    <source>
        <dbReference type="PROSITE" id="PS50109"/>
    </source>
</evidence>
<dbReference type="InterPro" id="IPR001789">
    <property type="entry name" value="Sig_transdc_resp-reg_receiver"/>
</dbReference>
<dbReference type="Gene3D" id="1.10.287.130">
    <property type="match status" value="1"/>
</dbReference>
<dbReference type="SUPFAM" id="SSF47384">
    <property type="entry name" value="Homodimeric domain of signal transducing histidine kinase"/>
    <property type="match status" value="1"/>
</dbReference>
<evidence type="ECO:0000256" key="3">
    <source>
        <dbReference type="ARBA" id="ARBA00022553"/>
    </source>
</evidence>
<feature type="domain" description="Response regulatory" evidence="9">
    <location>
        <begin position="767"/>
        <end position="895"/>
    </location>
</feature>
<dbReference type="InterPro" id="IPR003594">
    <property type="entry name" value="HATPase_dom"/>
</dbReference>
<feature type="region of interest" description="Disordered" evidence="7">
    <location>
        <begin position="19"/>
        <end position="72"/>
    </location>
</feature>
<dbReference type="RefSeq" id="XP_018077165.1">
    <property type="nucleotide sequence ID" value="XM_018212784.1"/>
</dbReference>
<feature type="modified residue" description="4-aspartylphosphate" evidence="6">
    <location>
        <position position="826"/>
    </location>
</feature>
<comment type="catalytic activity">
    <reaction evidence="1">
        <text>ATP + protein L-histidine = ADP + protein N-phospho-L-histidine.</text>
        <dbReference type="EC" id="2.7.13.3"/>
    </reaction>
</comment>
<evidence type="ECO:0000259" key="9">
    <source>
        <dbReference type="PROSITE" id="PS50110"/>
    </source>
</evidence>
<evidence type="ECO:0000256" key="5">
    <source>
        <dbReference type="ARBA" id="ARBA00022777"/>
    </source>
</evidence>
<keyword evidence="5 10" id="KW-0418">Kinase</keyword>
<dbReference type="KEGG" id="psco:LY89DRAFT_664596"/>
<dbReference type="PROSITE" id="PS50109">
    <property type="entry name" value="HIS_KIN"/>
    <property type="match status" value="1"/>
</dbReference>
<name>A0A194XR95_MOLSC</name>
<dbReference type="EC" id="2.7.13.3" evidence="2"/>
<dbReference type="CDD" id="cd17546">
    <property type="entry name" value="REC_hyHK_CKI1_RcsC-like"/>
    <property type="match status" value="1"/>
</dbReference>
<dbReference type="SMART" id="SM00387">
    <property type="entry name" value="HATPase_c"/>
    <property type="match status" value="1"/>
</dbReference>
<dbReference type="Gene3D" id="3.40.50.2300">
    <property type="match status" value="1"/>
</dbReference>
<accession>A0A194XR95</accession>
<dbReference type="Pfam" id="PF00072">
    <property type="entry name" value="Response_reg"/>
    <property type="match status" value="1"/>
</dbReference>
<evidence type="ECO:0000256" key="7">
    <source>
        <dbReference type="SAM" id="MobiDB-lite"/>
    </source>
</evidence>